<dbReference type="CDD" id="cd02792">
    <property type="entry name" value="MopB_CT_Formate-Dh-Na-like"/>
    <property type="match status" value="1"/>
</dbReference>
<dbReference type="NCBIfam" id="TIGR01553">
    <property type="entry name" value="formate-DH-alph"/>
    <property type="match status" value="1"/>
</dbReference>
<evidence type="ECO:0000256" key="13">
    <source>
        <dbReference type="ARBA" id="ARBA00023014"/>
    </source>
</evidence>
<comment type="cofactor">
    <cofactor evidence="1">
        <name>Mo-bis(molybdopterin guanine dinucleotide)</name>
        <dbReference type="ChEBI" id="CHEBI:60539"/>
    </cofactor>
</comment>
<reference evidence="15 16" key="1">
    <citation type="submission" date="2018-06" db="EMBL/GenBank/DDBJ databases">
        <authorList>
            <consortium name="Pathogen Informatics"/>
            <person name="Doyle S."/>
        </authorList>
    </citation>
    <scope>NUCLEOTIDE SEQUENCE [LARGE SCALE GENOMIC DNA]</scope>
    <source>
        <strain evidence="15 16">NCTC10738</strain>
    </source>
</reference>
<dbReference type="PANTHER" id="PTHR43598">
    <property type="entry name" value="TUNGSTEN-CONTAINING FORMYLMETHANOFURAN DEHYDROGENASE 2 SUBUNIT B"/>
    <property type="match status" value="1"/>
</dbReference>
<dbReference type="GO" id="GO:0008863">
    <property type="term" value="F:formate dehydrogenase (NAD+) activity"/>
    <property type="evidence" value="ECO:0007669"/>
    <property type="project" value="UniProtKB-EC"/>
</dbReference>
<dbReference type="GO" id="GO:0009061">
    <property type="term" value="P:anaerobic respiration"/>
    <property type="evidence" value="ECO:0007669"/>
    <property type="project" value="TreeGrafter"/>
</dbReference>
<dbReference type="Proteomes" id="UP000254069">
    <property type="component" value="Unassembled WGS sequence"/>
</dbReference>
<dbReference type="GO" id="GO:0047111">
    <property type="term" value="F:formate dehydrogenase (cytochrome-c-553) activity"/>
    <property type="evidence" value="ECO:0007669"/>
    <property type="project" value="InterPro"/>
</dbReference>
<dbReference type="FunFam" id="3.40.228.10:FF:000009">
    <property type="entry name" value="Formate dehydrogenase, alpha subunit, selenocysteine-containing"/>
    <property type="match status" value="1"/>
</dbReference>
<keyword evidence="8" id="KW-0732">Signal</keyword>
<sequence>MPQLEIAHNKRVCEMTMNRRQFFKLCAAGAATSAISALGLMSEKAFAAVRQFKLLRAKETRNNCCYCSVGCGLLMYSQSSNGKNAEQHIFHIEGDADNPINRGALCPKGAGLVDYVNSPHRLKYPEVRAPGSDKWQRISWEEAFKRIARLVKDERDANLVEKNAKGQTVNRLTSLGMMTSSAQANEGCFMTHKFGRAIGMLGLDNIARVCHAPTPAAMAPTFGRGAMTNHWADMKNTDLAIVMGGNAAEAHPVGFGWVTEAMEHNNARLIVVDPRFNRSAAVADTYAPLRSGTDITFLLGVIRYLLSTNQINLEYVKAYTNASFIVREDFDFNEGLFSGFDETANTYDKSSWFYELDDEGYAKVDPSMQHPRCVLNLLKKHVERYDPDTVSNITGTPKEAYLDVCKQLGATHVDNKAATFLYALGWTQHSVGAQNIRTMAMIQLLLGNMGIMGGGVNALRGHSNVQGATDLALLCQGLPGYLKLPQDQDINLETYLNHYTPKPLRPNSTNYWHNYPAFTVSLLKSFYGDYATAENDYGYDWLPKWDQQYDINKQIDMMVHGEVNGYFIQGINTLNSQPDKQKVSKGLSNLKFLVILDALANETSSFWRNAGQFNDVDTANIQTEVFRLPTTCFAEESGSIANSSRWLQWHFKGANPPGEALSDPAILSGIMLELKRLYREEGGRLPEPIAAIKWDYAIEHEPSSEELAKEMNGYDLKTGKLLNSFTELKADGSTSCGIWIYSGQWTERGNMMARRDNSDPSGKGITPNWSFAWPANRRILYNRASCDVQGKPRDPSRVLLEYKDGKWQGIDVPDFNARLNAQDSAHPFIMQADGVGHLFALRDLKDGPFPEHYEPFESPLASNPLHPKVTNNPVARMFQGMRETFGTNEEFPYVGTTYSMTEHFNNWTTHCRLAAITQPQHFIEIDETLAAQKGIANGDWVKVTSKRSHIITKAYVTKRLQPMMVQGKAVHTIGIPRHGSYEALTQKSYIVNELTSAVGDANTQTPEYKAFLVNISKAEGF</sequence>
<dbReference type="SUPFAM" id="SSF53706">
    <property type="entry name" value="Formate dehydrogenase/DMSO reductase, domains 1-3"/>
    <property type="match status" value="1"/>
</dbReference>
<dbReference type="Pfam" id="PF00384">
    <property type="entry name" value="Molybdopterin"/>
    <property type="match status" value="1"/>
</dbReference>
<dbReference type="SMART" id="SM00926">
    <property type="entry name" value="Molybdop_Fe4S4"/>
    <property type="match status" value="1"/>
</dbReference>
<evidence type="ECO:0000256" key="3">
    <source>
        <dbReference type="ARBA" id="ARBA00004418"/>
    </source>
</evidence>
<dbReference type="PANTHER" id="PTHR43598:SF1">
    <property type="entry name" value="FORMATE DEHYDROGENASE-O MAJOR SUBUNIT"/>
    <property type="match status" value="1"/>
</dbReference>
<evidence type="ECO:0000256" key="2">
    <source>
        <dbReference type="ARBA" id="ARBA00001966"/>
    </source>
</evidence>
<dbReference type="CDD" id="cd02752">
    <property type="entry name" value="MopB_Formate-Dh-Na-like"/>
    <property type="match status" value="1"/>
</dbReference>
<evidence type="ECO:0000256" key="11">
    <source>
        <dbReference type="ARBA" id="ARBA00023002"/>
    </source>
</evidence>
<dbReference type="Pfam" id="PF04879">
    <property type="entry name" value="Molybdop_Fe4S4"/>
    <property type="match status" value="1"/>
</dbReference>
<dbReference type="Gene3D" id="2.40.40.20">
    <property type="match status" value="1"/>
</dbReference>
<dbReference type="GO" id="GO:0009055">
    <property type="term" value="F:electron transfer activity"/>
    <property type="evidence" value="ECO:0007669"/>
    <property type="project" value="InterPro"/>
</dbReference>
<dbReference type="GO" id="GO:0043546">
    <property type="term" value="F:molybdopterin cofactor binding"/>
    <property type="evidence" value="ECO:0007669"/>
    <property type="project" value="InterPro"/>
</dbReference>
<keyword evidence="10" id="KW-0712">Selenocysteine</keyword>
<accession>A0A379Z3I0</accession>
<dbReference type="GO" id="GO:0051539">
    <property type="term" value="F:4 iron, 4 sulfur cluster binding"/>
    <property type="evidence" value="ECO:0007669"/>
    <property type="project" value="UniProtKB-KW"/>
</dbReference>
<keyword evidence="6" id="KW-0500">Molybdenum</keyword>
<comment type="cofactor">
    <cofactor evidence="2">
        <name>[4Fe-4S] cluster</name>
        <dbReference type="ChEBI" id="CHEBI:49883"/>
    </cofactor>
</comment>
<protein>
    <submittedName>
        <fullName evidence="15">Formate dehydrogenase, nitrate-inducible, major subunit</fullName>
        <ecNumber evidence="15">1.17.1.9</ecNumber>
    </submittedName>
</protein>
<evidence type="ECO:0000256" key="9">
    <source>
        <dbReference type="ARBA" id="ARBA00022764"/>
    </source>
</evidence>
<dbReference type="FunFam" id="3.40.50.740:FF:000007">
    <property type="entry name" value="Formate dehydrogenase, alpha subunit, selenocysteine-containing"/>
    <property type="match status" value="1"/>
</dbReference>
<evidence type="ECO:0000259" key="14">
    <source>
        <dbReference type="PROSITE" id="PS51669"/>
    </source>
</evidence>
<dbReference type="GO" id="GO:0042597">
    <property type="term" value="C:periplasmic space"/>
    <property type="evidence" value="ECO:0007669"/>
    <property type="project" value="UniProtKB-SubCell"/>
</dbReference>
<comment type="similarity">
    <text evidence="4">Belongs to the prokaryotic molybdopterin-containing oxidoreductase family.</text>
</comment>
<dbReference type="PROSITE" id="PS00932">
    <property type="entry name" value="MOLYBDOPTERIN_PROK_3"/>
    <property type="match status" value="1"/>
</dbReference>
<keyword evidence="13" id="KW-0411">Iron-sulfur</keyword>
<dbReference type="InterPro" id="IPR006656">
    <property type="entry name" value="Mopterin_OxRdtase"/>
</dbReference>
<dbReference type="FunFam" id="3.30.200.210:FF:000003">
    <property type="entry name" value="Formate dehydrogenase-N subunit alpha"/>
    <property type="match status" value="1"/>
</dbReference>
<evidence type="ECO:0000256" key="7">
    <source>
        <dbReference type="ARBA" id="ARBA00022723"/>
    </source>
</evidence>
<keyword evidence="7" id="KW-0479">Metal-binding</keyword>
<dbReference type="Pfam" id="PF01568">
    <property type="entry name" value="Molydop_binding"/>
    <property type="match status" value="1"/>
</dbReference>
<keyword evidence="12" id="KW-0408">Iron</keyword>
<keyword evidence="9" id="KW-0574">Periplasm</keyword>
<comment type="subcellular location">
    <subcellularLocation>
        <location evidence="3">Periplasm</location>
    </subcellularLocation>
</comment>
<proteinExistence type="inferred from homology"/>
<dbReference type="Gene3D" id="3.40.228.10">
    <property type="entry name" value="Dimethylsulfoxide Reductase, domain 2"/>
    <property type="match status" value="2"/>
</dbReference>
<evidence type="ECO:0000256" key="4">
    <source>
        <dbReference type="ARBA" id="ARBA00010312"/>
    </source>
</evidence>
<dbReference type="InterPro" id="IPR006443">
    <property type="entry name" value="Formate-DH-alph_fdnG"/>
</dbReference>
<dbReference type="PROSITE" id="PS51318">
    <property type="entry name" value="TAT"/>
    <property type="match status" value="1"/>
</dbReference>
<dbReference type="Gene3D" id="3.30.200.210">
    <property type="match status" value="1"/>
</dbReference>
<organism evidence="15 16">
    <name type="scientific">Shewanella algae</name>
    <dbReference type="NCBI Taxonomy" id="38313"/>
    <lineage>
        <taxon>Bacteria</taxon>
        <taxon>Pseudomonadati</taxon>
        <taxon>Pseudomonadota</taxon>
        <taxon>Gammaproteobacteria</taxon>
        <taxon>Alteromonadales</taxon>
        <taxon>Shewanellaceae</taxon>
        <taxon>Shewanella</taxon>
    </lineage>
</organism>
<evidence type="ECO:0000256" key="5">
    <source>
        <dbReference type="ARBA" id="ARBA00022485"/>
    </source>
</evidence>
<dbReference type="GO" id="GO:0030151">
    <property type="term" value="F:molybdenum ion binding"/>
    <property type="evidence" value="ECO:0007669"/>
    <property type="project" value="TreeGrafter"/>
</dbReference>
<gene>
    <name evidence="15" type="primary">fdnG</name>
    <name evidence="15" type="ORF">NCTC10738_00936</name>
</gene>
<dbReference type="InterPro" id="IPR006655">
    <property type="entry name" value="Mopterin_OxRdtase_prok_CS"/>
</dbReference>
<dbReference type="PROSITE" id="PS51669">
    <property type="entry name" value="4FE4S_MOW_BIS_MGD"/>
    <property type="match status" value="1"/>
</dbReference>
<dbReference type="InterPro" id="IPR006657">
    <property type="entry name" value="MoPterin_dinucl-bd_dom"/>
</dbReference>
<keyword evidence="11 15" id="KW-0560">Oxidoreductase</keyword>
<dbReference type="EMBL" id="UGYO01000001">
    <property type="protein sequence ID" value="SUI54713.1"/>
    <property type="molecule type" value="Genomic_DNA"/>
</dbReference>
<dbReference type="Gene3D" id="3.40.50.740">
    <property type="match status" value="1"/>
</dbReference>
<evidence type="ECO:0000256" key="12">
    <source>
        <dbReference type="ARBA" id="ARBA00023004"/>
    </source>
</evidence>
<keyword evidence="16" id="KW-1185">Reference proteome</keyword>
<evidence type="ECO:0000256" key="6">
    <source>
        <dbReference type="ARBA" id="ARBA00022505"/>
    </source>
</evidence>
<dbReference type="InterPro" id="IPR006963">
    <property type="entry name" value="Mopterin_OxRdtase_4Fe-4S_dom"/>
</dbReference>
<dbReference type="AlphaFoldDB" id="A0A379Z3I0"/>
<keyword evidence="5" id="KW-0004">4Fe-4S</keyword>
<dbReference type="EC" id="1.17.1.9" evidence="15"/>
<dbReference type="InterPro" id="IPR009010">
    <property type="entry name" value="Asp_de-COase-like_dom_sf"/>
</dbReference>
<feature type="domain" description="4Fe-4S Mo/W bis-MGD-type" evidence="14">
    <location>
        <begin position="57"/>
        <end position="120"/>
    </location>
</feature>
<evidence type="ECO:0000313" key="16">
    <source>
        <dbReference type="Proteomes" id="UP000254069"/>
    </source>
</evidence>
<dbReference type="InterPro" id="IPR006311">
    <property type="entry name" value="TAT_signal"/>
</dbReference>
<name>A0A379Z3I0_9GAMM</name>
<evidence type="ECO:0000256" key="1">
    <source>
        <dbReference type="ARBA" id="ARBA00001942"/>
    </source>
</evidence>
<evidence type="ECO:0000256" key="8">
    <source>
        <dbReference type="ARBA" id="ARBA00022729"/>
    </source>
</evidence>
<evidence type="ECO:0000313" key="15">
    <source>
        <dbReference type="EMBL" id="SUI54713.1"/>
    </source>
</evidence>
<evidence type="ECO:0000256" key="10">
    <source>
        <dbReference type="ARBA" id="ARBA00022933"/>
    </source>
</evidence>
<dbReference type="FunFam" id="3.40.228.10:FF:000006">
    <property type="entry name" value="Formate dehydrogenase, alpha subunit, selenocysteine-containing"/>
    <property type="match status" value="1"/>
</dbReference>
<dbReference type="SUPFAM" id="SSF50692">
    <property type="entry name" value="ADC-like"/>
    <property type="match status" value="1"/>
</dbReference>